<name>A0A5J5A4L6_9ASTE</name>
<dbReference type="InterPro" id="IPR004158">
    <property type="entry name" value="DUF247_pln"/>
</dbReference>
<accession>A0A5J5A4L6</accession>
<dbReference type="AlphaFoldDB" id="A0A5J5A4L6"/>
<evidence type="ECO:0000313" key="1">
    <source>
        <dbReference type="EMBL" id="KAA8525410.1"/>
    </source>
</evidence>
<gene>
    <name evidence="1" type="ORF">F0562_007272</name>
</gene>
<reference evidence="1 2" key="1">
    <citation type="submission" date="2019-09" db="EMBL/GenBank/DDBJ databases">
        <title>A chromosome-level genome assembly of the Chinese tupelo Nyssa sinensis.</title>
        <authorList>
            <person name="Yang X."/>
            <person name="Kang M."/>
            <person name="Yang Y."/>
            <person name="Xiong H."/>
            <person name="Wang M."/>
            <person name="Zhang Z."/>
            <person name="Wang Z."/>
            <person name="Wu H."/>
            <person name="Ma T."/>
            <person name="Liu J."/>
            <person name="Xi Z."/>
        </authorList>
    </citation>
    <scope>NUCLEOTIDE SEQUENCE [LARGE SCALE GENOMIC DNA]</scope>
    <source>
        <strain evidence="1">J267</strain>
        <tissue evidence="1">Leaf</tissue>
    </source>
</reference>
<dbReference type="Pfam" id="PF03140">
    <property type="entry name" value="DUF247"/>
    <property type="match status" value="1"/>
</dbReference>
<dbReference type="EMBL" id="CM018046">
    <property type="protein sequence ID" value="KAA8525410.1"/>
    <property type="molecule type" value="Genomic_DNA"/>
</dbReference>
<dbReference type="OrthoDB" id="672127at2759"/>
<organism evidence="1 2">
    <name type="scientific">Nyssa sinensis</name>
    <dbReference type="NCBI Taxonomy" id="561372"/>
    <lineage>
        <taxon>Eukaryota</taxon>
        <taxon>Viridiplantae</taxon>
        <taxon>Streptophyta</taxon>
        <taxon>Embryophyta</taxon>
        <taxon>Tracheophyta</taxon>
        <taxon>Spermatophyta</taxon>
        <taxon>Magnoliopsida</taxon>
        <taxon>eudicotyledons</taxon>
        <taxon>Gunneridae</taxon>
        <taxon>Pentapetalae</taxon>
        <taxon>asterids</taxon>
        <taxon>Cornales</taxon>
        <taxon>Nyssaceae</taxon>
        <taxon>Nyssa</taxon>
    </lineage>
</organism>
<dbReference type="PANTHER" id="PTHR31170:SF25">
    <property type="entry name" value="BNAA09G04570D PROTEIN"/>
    <property type="match status" value="1"/>
</dbReference>
<evidence type="ECO:0000313" key="2">
    <source>
        <dbReference type="Proteomes" id="UP000325577"/>
    </source>
</evidence>
<sequence length="451" mass="52620">MAHNCLEESSRHAEIEDPSIPLVTSMESKLKGLHPLSSEYCIYRVPKKLHQINEAAYTPLRVSIGPFHHGRKGLEAMEDHKWRYLQNFLQSTKKGMAEFVKLIKNNEGKVRQCYAETIDFHSDKFVEIILVDAVFIIGVLLRHSLPYLADENDRIFGKSWRMISDIKRDLMLLENQLPFFILEDLFEEVTLQSQYESLSMIKLTHNFYKDSVELEENLRSTNSTEVKHFIDFLRSCLNPSKPRTEPQRGKIVKDIHLRCATELIEAGVKFMVCSNKNFFDIKFENGILKIPHFVVTDETESLLRNILAFEQCHYEAGYISDYVAFMDSLINTRKDVELLVGKKVIGHWLGDSEDVSTLFNKLGKEIMLDSNEFYFSRLQEDLDDYCNSNWHKWKANLKRDHLRTPWKEDIKREAVEFFQELFSSTRSYTQGQGEVKGNFEGSLEFQKISKA</sequence>
<proteinExistence type="predicted"/>
<keyword evidence="2" id="KW-1185">Reference proteome</keyword>
<dbReference type="PANTHER" id="PTHR31170">
    <property type="entry name" value="BNAC04G53230D PROTEIN"/>
    <property type="match status" value="1"/>
</dbReference>
<protein>
    <submittedName>
        <fullName evidence="1">Uncharacterized protein</fullName>
    </submittedName>
</protein>
<dbReference type="Proteomes" id="UP000325577">
    <property type="component" value="Linkage Group LG3"/>
</dbReference>